<dbReference type="EMBL" id="CP008947">
    <property type="protein sequence ID" value="AII07159.1"/>
    <property type="molecule type" value="Genomic_DNA"/>
</dbReference>
<comment type="subcellular location">
    <subcellularLocation>
        <location evidence="1 7">Cell membrane</location>
        <topology evidence="1 7">Multi-pass membrane protein</topology>
    </subcellularLocation>
</comment>
<dbReference type="SUPFAM" id="SSF161098">
    <property type="entry name" value="MetI-like"/>
    <property type="match status" value="1"/>
</dbReference>
<dbReference type="CDD" id="cd06261">
    <property type="entry name" value="TM_PBP2"/>
    <property type="match status" value="1"/>
</dbReference>
<gene>
    <name evidence="8" type="ORF">EP51_21900</name>
</gene>
<feature type="transmembrane region" description="Helical" evidence="7">
    <location>
        <begin position="270"/>
        <end position="291"/>
    </location>
</feature>
<keyword evidence="3" id="KW-1003">Cell membrane</keyword>
<evidence type="ECO:0000313" key="9">
    <source>
        <dbReference type="Proteomes" id="UP000028488"/>
    </source>
</evidence>
<dbReference type="InterPro" id="IPR035906">
    <property type="entry name" value="MetI-like_sf"/>
</dbReference>
<feature type="transmembrane region" description="Helical" evidence="7">
    <location>
        <begin position="133"/>
        <end position="160"/>
    </location>
</feature>
<dbReference type="Gene3D" id="1.10.3720.10">
    <property type="entry name" value="MetI-like"/>
    <property type="match status" value="1"/>
</dbReference>
<keyword evidence="5 7" id="KW-1133">Transmembrane helix</keyword>
<protein>
    <submittedName>
        <fullName evidence="8">ABC transporter permease</fullName>
    </submittedName>
</protein>
<evidence type="ECO:0000256" key="2">
    <source>
        <dbReference type="ARBA" id="ARBA00022448"/>
    </source>
</evidence>
<reference evidence="8 9" key="1">
    <citation type="submission" date="2014-07" db="EMBL/GenBank/DDBJ databases">
        <title>Genome Sequence of Rhodococcus opacus Strain R7, a Biodegrader of Mono- and Polycyclic Aromatic Hydrocarbons.</title>
        <authorList>
            <person name="Di Gennaro P."/>
            <person name="Zampolli J."/>
            <person name="Presti I."/>
            <person name="Cappelletti M."/>
            <person name="D'Ursi P."/>
            <person name="Orro A."/>
            <person name="Mezzelani A."/>
            <person name="Milanesi L."/>
        </authorList>
    </citation>
    <scope>NUCLEOTIDE SEQUENCE [LARGE SCALE GENOMIC DNA]</scope>
    <source>
        <strain evidence="8 9">R7</strain>
    </source>
</reference>
<feature type="transmembrane region" description="Helical" evidence="7">
    <location>
        <begin position="172"/>
        <end position="191"/>
    </location>
</feature>
<dbReference type="AlphaFoldDB" id="A0A076EUS3"/>
<dbReference type="Pfam" id="PF00528">
    <property type="entry name" value="BPD_transp_1"/>
    <property type="match status" value="1"/>
</dbReference>
<dbReference type="GO" id="GO:0005886">
    <property type="term" value="C:plasma membrane"/>
    <property type="evidence" value="ECO:0007669"/>
    <property type="project" value="UniProtKB-SubCell"/>
</dbReference>
<keyword evidence="6 7" id="KW-0472">Membrane</keyword>
<feature type="transmembrane region" description="Helical" evidence="7">
    <location>
        <begin position="100"/>
        <end position="121"/>
    </location>
</feature>
<dbReference type="PROSITE" id="PS50928">
    <property type="entry name" value="ABC_TM1"/>
    <property type="match status" value="1"/>
</dbReference>
<sequence>MFAFLRRRVYTSLVPLLVVLFGVFLLARLTGDPTNLYLPVSATPDQRAEFAAENGLDKPVLSQMVDYLSGVAHLDFGESLRTGESAATMALRAFPATLQLAFFTMLLAIIGAVVIGCWAAYRPNSLADRISSLLSMTAASIPDFWFAITGVWIFAVVLGVLPTSGTGSALSWILPIATLLIRPLGVLTQVVRGAMVSALSAPYVRLARSKGAGDLRVVTHHALRNAAAPALTVAGDLTVGLVNGAVVVEAIFGWPGIGKLMIDAILQRDFAVLQAAVLLTAVSIFVLNILIDAGYALLDARVREKSKV</sequence>
<evidence type="ECO:0000313" key="8">
    <source>
        <dbReference type="EMBL" id="AII07159.1"/>
    </source>
</evidence>
<proteinExistence type="inferred from homology"/>
<evidence type="ECO:0000256" key="1">
    <source>
        <dbReference type="ARBA" id="ARBA00004651"/>
    </source>
</evidence>
<dbReference type="RefSeq" id="WP_037236243.1">
    <property type="nucleotide sequence ID" value="NZ_CP008947.1"/>
</dbReference>
<evidence type="ECO:0000256" key="7">
    <source>
        <dbReference type="RuleBase" id="RU363032"/>
    </source>
</evidence>
<dbReference type="Pfam" id="PF19300">
    <property type="entry name" value="BPD_transp_1_N"/>
    <property type="match status" value="1"/>
</dbReference>
<dbReference type="InterPro" id="IPR045621">
    <property type="entry name" value="BPD_transp_1_N"/>
</dbReference>
<keyword evidence="4 7" id="KW-0812">Transmembrane</keyword>
<evidence type="ECO:0000256" key="4">
    <source>
        <dbReference type="ARBA" id="ARBA00022692"/>
    </source>
</evidence>
<comment type="similarity">
    <text evidence="7">Belongs to the binding-protein-dependent transport system permease family.</text>
</comment>
<dbReference type="eggNOG" id="COG0601">
    <property type="taxonomic scope" value="Bacteria"/>
</dbReference>
<evidence type="ECO:0000256" key="5">
    <source>
        <dbReference type="ARBA" id="ARBA00022989"/>
    </source>
</evidence>
<accession>A0A076EUS3</accession>
<evidence type="ECO:0000256" key="6">
    <source>
        <dbReference type="ARBA" id="ARBA00023136"/>
    </source>
</evidence>
<keyword evidence="2 7" id="KW-0813">Transport</keyword>
<dbReference type="InterPro" id="IPR000515">
    <property type="entry name" value="MetI-like"/>
</dbReference>
<dbReference type="PANTHER" id="PTHR43163:SF6">
    <property type="entry name" value="DIPEPTIDE TRANSPORT SYSTEM PERMEASE PROTEIN DPPB-RELATED"/>
    <property type="match status" value="1"/>
</dbReference>
<organism evidence="8 9">
    <name type="scientific">Rhodococcus opacus</name>
    <name type="common">Nocardia opaca</name>
    <dbReference type="NCBI Taxonomy" id="37919"/>
    <lineage>
        <taxon>Bacteria</taxon>
        <taxon>Bacillati</taxon>
        <taxon>Actinomycetota</taxon>
        <taxon>Actinomycetes</taxon>
        <taxon>Mycobacteriales</taxon>
        <taxon>Nocardiaceae</taxon>
        <taxon>Rhodococcus</taxon>
    </lineage>
</organism>
<name>A0A076EUS3_RHOOP</name>
<dbReference type="GO" id="GO:0071916">
    <property type="term" value="F:dipeptide transmembrane transporter activity"/>
    <property type="evidence" value="ECO:0007669"/>
    <property type="project" value="TreeGrafter"/>
</dbReference>
<dbReference type="Proteomes" id="UP000028488">
    <property type="component" value="Chromosome"/>
</dbReference>
<evidence type="ECO:0000256" key="3">
    <source>
        <dbReference type="ARBA" id="ARBA00022475"/>
    </source>
</evidence>
<dbReference type="PANTHER" id="PTHR43163">
    <property type="entry name" value="DIPEPTIDE TRANSPORT SYSTEM PERMEASE PROTEIN DPPB-RELATED"/>
    <property type="match status" value="1"/>
</dbReference>